<dbReference type="InterPro" id="IPR006195">
    <property type="entry name" value="aa-tRNA-synth_II"/>
</dbReference>
<dbReference type="InterPro" id="IPR045864">
    <property type="entry name" value="aa-tRNA-synth_II/BPL/LPL"/>
</dbReference>
<dbReference type="OrthoDB" id="9800814at2"/>
<dbReference type="InterPro" id="IPR041715">
    <property type="entry name" value="HisRS-like_core"/>
</dbReference>
<accession>A0A1B2H9K4</accession>
<dbReference type="FunFam" id="3.30.930.10:FF:000005">
    <property type="entry name" value="Histidine--tRNA ligase"/>
    <property type="match status" value="1"/>
</dbReference>
<keyword evidence="8 11" id="KW-0648">Protein biosynthesis</keyword>
<evidence type="ECO:0000259" key="13">
    <source>
        <dbReference type="PROSITE" id="PS50862"/>
    </source>
</evidence>
<keyword evidence="9 11" id="KW-0030">Aminoacyl-tRNA synthetase</keyword>
<dbReference type="SUPFAM" id="SSF52954">
    <property type="entry name" value="Class II aaRS ABD-related"/>
    <property type="match status" value="1"/>
</dbReference>
<dbReference type="SUPFAM" id="SSF55681">
    <property type="entry name" value="Class II aaRS and biotin synthetases"/>
    <property type="match status" value="1"/>
</dbReference>
<evidence type="ECO:0000256" key="6">
    <source>
        <dbReference type="ARBA" id="ARBA00022741"/>
    </source>
</evidence>
<dbReference type="STRING" id="118101.ATN01_01430"/>
<dbReference type="Gene3D" id="3.30.930.10">
    <property type="entry name" value="Bira Bifunctional Protein, Domain 2"/>
    <property type="match status" value="1"/>
</dbReference>
<comment type="similarity">
    <text evidence="2 11">Belongs to the class-II aminoacyl-tRNA synthetase family.</text>
</comment>
<dbReference type="AlphaFoldDB" id="A0A1B2H9K4"/>
<feature type="binding site" evidence="12">
    <location>
        <begin position="254"/>
        <end position="255"/>
    </location>
    <ligand>
        <name>L-histidine</name>
        <dbReference type="ChEBI" id="CHEBI:57595"/>
    </ligand>
</feature>
<keyword evidence="4 11" id="KW-0963">Cytoplasm</keyword>
<evidence type="ECO:0000256" key="11">
    <source>
        <dbReference type="HAMAP-Rule" id="MF_00127"/>
    </source>
</evidence>
<dbReference type="CDD" id="cd00773">
    <property type="entry name" value="HisRS-like_core"/>
    <property type="match status" value="1"/>
</dbReference>
<dbReference type="NCBIfam" id="TIGR00442">
    <property type="entry name" value="hisS"/>
    <property type="match status" value="1"/>
</dbReference>
<evidence type="ECO:0000256" key="7">
    <source>
        <dbReference type="ARBA" id="ARBA00022840"/>
    </source>
</evidence>
<dbReference type="GO" id="GO:0004821">
    <property type="term" value="F:histidine-tRNA ligase activity"/>
    <property type="evidence" value="ECO:0007669"/>
    <property type="project" value="UniProtKB-UniRule"/>
</dbReference>
<keyword evidence="6 11" id="KW-0547">Nucleotide-binding</keyword>
<gene>
    <name evidence="11 14" type="primary">hisS</name>
    <name evidence="14" type="ORF">ATN01_01430</name>
</gene>
<evidence type="ECO:0000313" key="14">
    <source>
        <dbReference type="EMBL" id="ANZ22799.1"/>
    </source>
</evidence>
<dbReference type="InterPro" id="IPR004154">
    <property type="entry name" value="Anticodon-bd"/>
</dbReference>
<evidence type="ECO:0000313" key="15">
    <source>
        <dbReference type="Proteomes" id="UP000093070"/>
    </source>
</evidence>
<dbReference type="PANTHER" id="PTHR43707">
    <property type="entry name" value="HISTIDYL-TRNA SYNTHETASE"/>
    <property type="match status" value="1"/>
</dbReference>
<reference evidence="14 15" key="1">
    <citation type="submission" date="2015-11" db="EMBL/GenBank/DDBJ databases">
        <title>The complete genome of Buchnera aphidicola from Diuraphis noxia biotype SAM.</title>
        <authorList>
            <person name="Burger N.F.V."/>
            <person name="Oberholster A.-M."/>
        </authorList>
    </citation>
    <scope>NUCLEOTIDE SEQUENCE [LARGE SCALE GENOMIC DNA]</scope>
    <source>
        <strain evidence="14">SAM</strain>
    </source>
</reference>
<evidence type="ECO:0000256" key="10">
    <source>
        <dbReference type="ARBA" id="ARBA00047639"/>
    </source>
</evidence>
<organism evidence="14 15">
    <name type="scientific">Buchnera aphidicola subsp. Diuraphis noxia</name>
    <dbReference type="NCBI Taxonomy" id="118101"/>
    <lineage>
        <taxon>Bacteria</taxon>
        <taxon>Pseudomonadati</taxon>
        <taxon>Pseudomonadota</taxon>
        <taxon>Gammaproteobacteria</taxon>
        <taxon>Enterobacterales</taxon>
        <taxon>Erwiniaceae</taxon>
        <taxon>Buchnera</taxon>
    </lineage>
</organism>
<protein>
    <recommendedName>
        <fullName evidence="11">Histidine--tRNA ligase</fullName>
        <ecNumber evidence="11">6.1.1.21</ecNumber>
    </recommendedName>
    <alternativeName>
        <fullName evidence="11">Histidyl-tRNA synthetase</fullName>
        <shortName evidence="11">HisRS</shortName>
    </alternativeName>
</protein>
<comment type="subcellular location">
    <subcellularLocation>
        <location evidence="1 11">Cytoplasm</location>
    </subcellularLocation>
</comment>
<evidence type="ECO:0000256" key="12">
    <source>
        <dbReference type="PIRSR" id="PIRSR001549-1"/>
    </source>
</evidence>
<evidence type="ECO:0000256" key="1">
    <source>
        <dbReference type="ARBA" id="ARBA00004496"/>
    </source>
</evidence>
<dbReference type="Gene3D" id="3.40.50.800">
    <property type="entry name" value="Anticodon-binding domain"/>
    <property type="match status" value="1"/>
</dbReference>
<dbReference type="PANTHER" id="PTHR43707:SF1">
    <property type="entry name" value="HISTIDINE--TRNA LIGASE, MITOCHONDRIAL-RELATED"/>
    <property type="match status" value="1"/>
</dbReference>
<dbReference type="Pfam" id="PF13393">
    <property type="entry name" value="tRNA-synt_His"/>
    <property type="match status" value="1"/>
</dbReference>
<dbReference type="InterPro" id="IPR004516">
    <property type="entry name" value="HisRS/HisZ"/>
</dbReference>
<name>A0A1B2H9K4_BUCDN</name>
<sequence length="415" mass="49228">MHDYFPKDLKIWNYVEDILKEVLISYCYLEIRLPLLEKTEIFKRAIGSITDVVEKEMYSFQDRKGNSLTLRPEGTVGCVRAIIQNCLLEEKNSHRFWYLGPMFRYERPQMGRYRQFYQLGVEVFGLDTKDIDLELILLTNRFWKRIGIHSYLTLEINSIGSQIERYQYKKELVCFLKKHEHLLDKDCKRKLHTNPLRILDSKDKQVQKILEEAPLLSNYIDKDKNVDFKNLCKIIHSYGIKYKYNPILVRGLDYYNNTVFEWKSDKLGSQNTICAGGRYDFLCKDMGAKNTSAIGFAIGMERLVLLVKKLNLFSETIEEVNIYIAGIIDQSKNIAINLSEEIRNEYPKLKIFIDFSNQKIKKIIKNAINTSARIMILIDDEHTKKEYFLIKDLKKREQYYFSRNELIKKIKIFFE</sequence>
<dbReference type="GO" id="GO:0005524">
    <property type="term" value="F:ATP binding"/>
    <property type="evidence" value="ECO:0007669"/>
    <property type="project" value="UniProtKB-UniRule"/>
</dbReference>
<evidence type="ECO:0000256" key="4">
    <source>
        <dbReference type="ARBA" id="ARBA00022490"/>
    </source>
</evidence>
<feature type="binding site" evidence="12">
    <location>
        <begin position="73"/>
        <end position="75"/>
    </location>
    <ligand>
        <name>L-histidine</name>
        <dbReference type="ChEBI" id="CHEBI:57595"/>
    </ligand>
</feature>
<dbReference type="GO" id="GO:0005737">
    <property type="term" value="C:cytoplasm"/>
    <property type="evidence" value="ECO:0007669"/>
    <property type="project" value="UniProtKB-SubCell"/>
</dbReference>
<dbReference type="EC" id="6.1.1.21" evidence="11"/>
<dbReference type="InterPro" id="IPR015807">
    <property type="entry name" value="His-tRNA-ligase"/>
</dbReference>
<proteinExistence type="inferred from homology"/>
<feature type="binding site" evidence="12">
    <location>
        <position position="122"/>
    </location>
    <ligand>
        <name>L-histidine</name>
        <dbReference type="ChEBI" id="CHEBI:57595"/>
    </ligand>
</feature>
<dbReference type="InterPro" id="IPR036621">
    <property type="entry name" value="Anticodon-bd_dom_sf"/>
</dbReference>
<evidence type="ECO:0000256" key="3">
    <source>
        <dbReference type="ARBA" id="ARBA00011738"/>
    </source>
</evidence>
<dbReference type="PIRSF" id="PIRSF001549">
    <property type="entry name" value="His-tRNA_synth"/>
    <property type="match status" value="1"/>
</dbReference>
<dbReference type="HAMAP" id="MF_00127">
    <property type="entry name" value="His_tRNA_synth"/>
    <property type="match status" value="1"/>
</dbReference>
<dbReference type="PROSITE" id="PS50862">
    <property type="entry name" value="AA_TRNA_LIGASE_II"/>
    <property type="match status" value="1"/>
</dbReference>
<evidence type="ECO:0000256" key="2">
    <source>
        <dbReference type="ARBA" id="ARBA00008226"/>
    </source>
</evidence>
<dbReference type="PATRIC" id="fig|118101.4.peg.283"/>
<feature type="domain" description="Aminoacyl-transfer RNA synthetases class-II family profile" evidence="13">
    <location>
        <begin position="1"/>
        <end position="347"/>
    </location>
</feature>
<comment type="catalytic activity">
    <reaction evidence="10 11">
        <text>tRNA(His) + L-histidine + ATP = L-histidyl-tRNA(His) + AMP + diphosphate + H(+)</text>
        <dbReference type="Rhea" id="RHEA:17313"/>
        <dbReference type="Rhea" id="RHEA-COMP:9665"/>
        <dbReference type="Rhea" id="RHEA-COMP:9689"/>
        <dbReference type="ChEBI" id="CHEBI:15378"/>
        <dbReference type="ChEBI" id="CHEBI:30616"/>
        <dbReference type="ChEBI" id="CHEBI:33019"/>
        <dbReference type="ChEBI" id="CHEBI:57595"/>
        <dbReference type="ChEBI" id="CHEBI:78442"/>
        <dbReference type="ChEBI" id="CHEBI:78527"/>
        <dbReference type="ChEBI" id="CHEBI:456215"/>
        <dbReference type="EC" id="6.1.1.21"/>
    </reaction>
</comment>
<dbReference type="EMBL" id="CP013259">
    <property type="protein sequence ID" value="ANZ22799.1"/>
    <property type="molecule type" value="Genomic_DNA"/>
</dbReference>
<comment type="subunit">
    <text evidence="3 11">Homodimer.</text>
</comment>
<dbReference type="Proteomes" id="UP000093070">
    <property type="component" value="Chromosome"/>
</dbReference>
<evidence type="ECO:0000256" key="5">
    <source>
        <dbReference type="ARBA" id="ARBA00022598"/>
    </source>
</evidence>
<dbReference type="GO" id="GO:0006427">
    <property type="term" value="P:histidyl-tRNA aminoacylation"/>
    <property type="evidence" value="ECO:0007669"/>
    <property type="project" value="UniProtKB-UniRule"/>
</dbReference>
<evidence type="ECO:0000256" key="8">
    <source>
        <dbReference type="ARBA" id="ARBA00022917"/>
    </source>
</evidence>
<dbReference type="RefSeq" id="WP_075433616.1">
    <property type="nucleotide sequence ID" value="NZ_CP013259.1"/>
</dbReference>
<keyword evidence="7 11" id="KW-0067">ATP-binding</keyword>
<feature type="binding site" evidence="12">
    <location>
        <position position="118"/>
    </location>
    <ligand>
        <name>L-histidine</name>
        <dbReference type="ChEBI" id="CHEBI:57595"/>
    </ligand>
</feature>
<feature type="binding site" evidence="12">
    <location>
        <position position="104"/>
    </location>
    <ligand>
        <name>L-histidine</name>
        <dbReference type="ChEBI" id="CHEBI:57595"/>
    </ligand>
</feature>
<dbReference type="Pfam" id="PF03129">
    <property type="entry name" value="HGTP_anticodon"/>
    <property type="match status" value="1"/>
</dbReference>
<feature type="binding site" evidence="12">
    <location>
        <position position="250"/>
    </location>
    <ligand>
        <name>L-histidine</name>
        <dbReference type="ChEBI" id="CHEBI:57595"/>
    </ligand>
</feature>
<keyword evidence="5 11" id="KW-0436">Ligase</keyword>
<evidence type="ECO:0000256" key="9">
    <source>
        <dbReference type="ARBA" id="ARBA00023146"/>
    </source>
</evidence>